<dbReference type="AlphaFoldDB" id="A0ABC8S0Z3"/>
<gene>
    <name evidence="1" type="ORF">ILEXP_LOCUS19055</name>
</gene>
<proteinExistence type="predicted"/>
<dbReference type="EMBL" id="CAUOFW020002070">
    <property type="protein sequence ID" value="CAK9150901.1"/>
    <property type="molecule type" value="Genomic_DNA"/>
</dbReference>
<keyword evidence="2" id="KW-1185">Reference proteome</keyword>
<comment type="caution">
    <text evidence="1">The sequence shown here is derived from an EMBL/GenBank/DDBJ whole genome shotgun (WGS) entry which is preliminary data.</text>
</comment>
<name>A0ABC8S0Z3_9AQUA</name>
<evidence type="ECO:0000313" key="1">
    <source>
        <dbReference type="EMBL" id="CAK9150901.1"/>
    </source>
</evidence>
<accession>A0ABC8S0Z3</accession>
<evidence type="ECO:0000313" key="2">
    <source>
        <dbReference type="Proteomes" id="UP001642360"/>
    </source>
</evidence>
<dbReference type="Proteomes" id="UP001642360">
    <property type="component" value="Unassembled WGS sequence"/>
</dbReference>
<organism evidence="1 2">
    <name type="scientific">Ilex paraguariensis</name>
    <name type="common">yerba mate</name>
    <dbReference type="NCBI Taxonomy" id="185542"/>
    <lineage>
        <taxon>Eukaryota</taxon>
        <taxon>Viridiplantae</taxon>
        <taxon>Streptophyta</taxon>
        <taxon>Embryophyta</taxon>
        <taxon>Tracheophyta</taxon>
        <taxon>Spermatophyta</taxon>
        <taxon>Magnoliopsida</taxon>
        <taxon>eudicotyledons</taxon>
        <taxon>Gunneridae</taxon>
        <taxon>Pentapetalae</taxon>
        <taxon>asterids</taxon>
        <taxon>campanulids</taxon>
        <taxon>Aquifoliales</taxon>
        <taxon>Aquifoliaceae</taxon>
        <taxon>Ilex</taxon>
    </lineage>
</organism>
<protein>
    <submittedName>
        <fullName evidence="1">Uncharacterized protein</fullName>
    </submittedName>
</protein>
<sequence>MVLGRAEIINVYKEASGLADFLASYDVQTECSNDFSGSGVLPMVGKSVLLKDQCLLPKSRMKKVLVWRKGREGVHDSNIVAAYRFF</sequence>
<reference evidence="1 2" key="1">
    <citation type="submission" date="2024-02" db="EMBL/GenBank/DDBJ databases">
        <authorList>
            <person name="Vignale AGUSTIN F."/>
            <person name="Sosa J E."/>
            <person name="Modenutti C."/>
        </authorList>
    </citation>
    <scope>NUCLEOTIDE SEQUENCE [LARGE SCALE GENOMIC DNA]</scope>
</reference>